<protein>
    <recommendedName>
        <fullName evidence="1">Glycosyltransferase 2-like domain-containing protein</fullName>
    </recommendedName>
</protein>
<feature type="domain" description="Glycosyltransferase 2-like" evidence="1">
    <location>
        <begin position="6"/>
        <end position="149"/>
    </location>
</feature>
<dbReference type="GO" id="GO:0016758">
    <property type="term" value="F:hexosyltransferase activity"/>
    <property type="evidence" value="ECO:0007669"/>
    <property type="project" value="UniProtKB-ARBA"/>
</dbReference>
<gene>
    <name evidence="2" type="ORF">CAP51_12215</name>
</gene>
<comment type="caution">
    <text evidence="2">The sequence shown here is derived from an EMBL/GenBank/DDBJ whole genome shotgun (WGS) entry which is preliminary data.</text>
</comment>
<dbReference type="Proteomes" id="UP000196536">
    <property type="component" value="Unassembled WGS sequence"/>
</dbReference>
<sequence>MNPMVTILVPSYNHAKFIKFRIDSILQQTYHNFELIIMDDVSPDNSREIIEQYRNHPKVSQIIFNRKNSGSTFHQWNTGILKYAKGEYIWIAESDDMCDKFFLEKMVEKFILNRNLVIAYAQSARINSKNERTGSWKTWTDSMKNGELFNKSFEMSGVEFIKNFMLFKNVIPNASGVVFKKDVFIFFEGALPNLKTNGDWDIWIKILSKGDVYYCSEELNYFRYHDNSVIANSVKGSMLKHKYKEYKEQVLLKKSVQQTVKDFPELAIINKVLLLKAIFMCNSLALANFLIGTRKGV</sequence>
<dbReference type="InterPro" id="IPR029044">
    <property type="entry name" value="Nucleotide-diphossugar_trans"/>
</dbReference>
<dbReference type="AlphaFoldDB" id="A0A1Z9YWT1"/>
<organism evidence="2 3">
    <name type="scientific">Acinetobacter populi</name>
    <dbReference type="NCBI Taxonomy" id="1582270"/>
    <lineage>
        <taxon>Bacteria</taxon>
        <taxon>Pseudomonadati</taxon>
        <taxon>Pseudomonadota</taxon>
        <taxon>Gammaproteobacteria</taxon>
        <taxon>Moraxellales</taxon>
        <taxon>Moraxellaceae</taxon>
        <taxon>Acinetobacter</taxon>
    </lineage>
</organism>
<dbReference type="RefSeq" id="WP_245809152.1">
    <property type="nucleotide sequence ID" value="NZ_NEXX01000004.1"/>
</dbReference>
<dbReference type="EMBL" id="NEXX01000004">
    <property type="protein sequence ID" value="OUY06688.1"/>
    <property type="molecule type" value="Genomic_DNA"/>
</dbReference>
<dbReference type="PANTHER" id="PTHR22916:SF3">
    <property type="entry name" value="UDP-GLCNAC:BETAGAL BETA-1,3-N-ACETYLGLUCOSAMINYLTRANSFERASE-LIKE PROTEIN 1"/>
    <property type="match status" value="1"/>
</dbReference>
<name>A0A1Z9YWT1_9GAMM</name>
<dbReference type="InterPro" id="IPR001173">
    <property type="entry name" value="Glyco_trans_2-like"/>
</dbReference>
<accession>A0A1Z9YWT1</accession>
<dbReference type="PANTHER" id="PTHR22916">
    <property type="entry name" value="GLYCOSYLTRANSFERASE"/>
    <property type="match status" value="1"/>
</dbReference>
<evidence type="ECO:0000313" key="3">
    <source>
        <dbReference type="Proteomes" id="UP000196536"/>
    </source>
</evidence>
<evidence type="ECO:0000313" key="2">
    <source>
        <dbReference type="EMBL" id="OUY06688.1"/>
    </source>
</evidence>
<dbReference type="CDD" id="cd00761">
    <property type="entry name" value="Glyco_tranf_GTA_type"/>
    <property type="match status" value="1"/>
</dbReference>
<reference evidence="2 3" key="1">
    <citation type="submission" date="2017-05" db="EMBL/GenBank/DDBJ databases">
        <title>Acinetobacter populi ANC 5415 (= PBJ7), whole genome shotgun sequencing project.</title>
        <authorList>
            <person name="Nemec A."/>
            <person name="Radolfova-Krizova L."/>
        </authorList>
    </citation>
    <scope>NUCLEOTIDE SEQUENCE [LARGE SCALE GENOMIC DNA]</scope>
    <source>
        <strain evidence="2 3">PBJ7</strain>
    </source>
</reference>
<proteinExistence type="predicted"/>
<dbReference type="SUPFAM" id="SSF53448">
    <property type="entry name" value="Nucleotide-diphospho-sugar transferases"/>
    <property type="match status" value="1"/>
</dbReference>
<evidence type="ECO:0000259" key="1">
    <source>
        <dbReference type="Pfam" id="PF00535"/>
    </source>
</evidence>
<dbReference type="Gene3D" id="3.90.550.10">
    <property type="entry name" value="Spore Coat Polysaccharide Biosynthesis Protein SpsA, Chain A"/>
    <property type="match status" value="1"/>
</dbReference>
<dbReference type="Pfam" id="PF00535">
    <property type="entry name" value="Glycos_transf_2"/>
    <property type="match status" value="1"/>
</dbReference>
<keyword evidence="3" id="KW-1185">Reference proteome</keyword>